<evidence type="ECO:0008006" key="3">
    <source>
        <dbReference type="Google" id="ProtNLM"/>
    </source>
</evidence>
<evidence type="ECO:0000313" key="1">
    <source>
        <dbReference type="EMBL" id="CAF4857751.1"/>
    </source>
</evidence>
<dbReference type="Proteomes" id="UP000663880">
    <property type="component" value="Unassembled WGS sequence"/>
</dbReference>
<proteinExistence type="predicted"/>
<organism evidence="1 2">
    <name type="scientific">Pieris macdunnoughi</name>
    <dbReference type="NCBI Taxonomy" id="345717"/>
    <lineage>
        <taxon>Eukaryota</taxon>
        <taxon>Metazoa</taxon>
        <taxon>Ecdysozoa</taxon>
        <taxon>Arthropoda</taxon>
        <taxon>Hexapoda</taxon>
        <taxon>Insecta</taxon>
        <taxon>Pterygota</taxon>
        <taxon>Neoptera</taxon>
        <taxon>Endopterygota</taxon>
        <taxon>Lepidoptera</taxon>
        <taxon>Glossata</taxon>
        <taxon>Ditrysia</taxon>
        <taxon>Papilionoidea</taxon>
        <taxon>Pieridae</taxon>
        <taxon>Pierinae</taxon>
        <taxon>Pieris</taxon>
    </lineage>
</organism>
<sequence>MLGVRLSDRVKNIEIRKQTNLIDAAEMYCKLKWKWAGHITRVNDGRWSERVLHWYPRDGRRNKGHPVMRWRDEIHDMAGNTWTRDAQNRHRWQNMEEAFTHNRVPN</sequence>
<dbReference type="EMBL" id="CAJOBZ010000018">
    <property type="protein sequence ID" value="CAF4857751.1"/>
    <property type="molecule type" value="Genomic_DNA"/>
</dbReference>
<accession>A0A821SCU9</accession>
<comment type="caution">
    <text evidence="1">The sequence shown here is derived from an EMBL/GenBank/DDBJ whole genome shotgun (WGS) entry which is preliminary data.</text>
</comment>
<reference evidence="1" key="1">
    <citation type="submission" date="2021-02" db="EMBL/GenBank/DDBJ databases">
        <authorList>
            <person name="Steward A R."/>
        </authorList>
    </citation>
    <scope>NUCLEOTIDE SEQUENCE</scope>
</reference>
<dbReference type="OrthoDB" id="8193815at2759"/>
<dbReference type="AlphaFoldDB" id="A0A821SCU9"/>
<gene>
    <name evidence="1" type="ORF">PMACD_LOCUS7635</name>
</gene>
<evidence type="ECO:0000313" key="2">
    <source>
        <dbReference type="Proteomes" id="UP000663880"/>
    </source>
</evidence>
<keyword evidence="2" id="KW-1185">Reference proteome</keyword>
<name>A0A821SCU9_9NEOP</name>
<protein>
    <recommendedName>
        <fullName evidence="3">Endonuclease-reverse transcriptase</fullName>
    </recommendedName>
</protein>